<dbReference type="PANTHER" id="PTHR47197:SF3">
    <property type="entry name" value="DIHYDRO-HEME D1 DEHYDROGENASE"/>
    <property type="match status" value="1"/>
</dbReference>
<dbReference type="SUPFAM" id="SSF63825">
    <property type="entry name" value="YWTD domain"/>
    <property type="match status" value="1"/>
</dbReference>
<sequence length="389" mass="41324">MKKYLLGLAVLLMGTAVMTSCSDDNDGPETYLQEYSTGAYVVNAGNMYSNIESSLTAIDYASSTATQNVFKAANGRTLGNTANDGIVYGNKIYLAVDQSNTIEVIDKKTKQSIKQIKTTDLLGNAEGAEPRHIIADGGKVYFTTYGGYVAAVDTTSFALQKKWQVGSYPEGLVIGNGNLYVANSNYAAGGGNISCINLSNDKVETKNIEGVNNPTSIYYAAGLLYVLENPVYGPAPDYVPTGENALRTVNFAEGKSQKVADGNYAACVTTGAATTARTSVEVVRPYFFVLNAPFGGTPSVSVFVAGSTQPQALTLSEMPVSPCGIFADPLNGHIFVLSYRLGDSGYADYNGNGYVVEYDSTGQKLHEYETGVGSCAMFFDSAYKTAYAE</sequence>
<dbReference type="InterPro" id="IPR031815">
    <property type="entry name" value="DUF5074"/>
</dbReference>
<dbReference type="Proteomes" id="UP000477980">
    <property type="component" value="Unassembled WGS sequence"/>
</dbReference>
<evidence type="ECO:0000256" key="1">
    <source>
        <dbReference type="SAM" id="SignalP"/>
    </source>
</evidence>
<accession>A0A6G1VLD1</accession>
<evidence type="ECO:0000313" key="3">
    <source>
        <dbReference type="Proteomes" id="UP000477980"/>
    </source>
</evidence>
<name>A0A6G1VLD1_9BACT</name>
<reference evidence="2 3" key="1">
    <citation type="submission" date="2019-09" db="EMBL/GenBank/DDBJ databases">
        <title>Distinct polysaccharide growth profiles of human intestinal Prevotella copri isolates.</title>
        <authorList>
            <person name="Fehlner-Peach H."/>
            <person name="Magnabosco C."/>
            <person name="Raghavan V."/>
            <person name="Scher J.U."/>
            <person name="Tett A."/>
            <person name="Cox L.M."/>
            <person name="Gottsegen C."/>
            <person name="Watters A."/>
            <person name="Wiltshire- Gordon J.D."/>
            <person name="Segata N."/>
            <person name="Bonneau R."/>
            <person name="Littman D.R."/>
        </authorList>
    </citation>
    <scope>NUCLEOTIDE SEQUENCE [LARGE SCALE GENOMIC DNA]</scope>
    <source>
        <strain evidence="3">iAA917</strain>
    </source>
</reference>
<dbReference type="RefSeq" id="WP_153091223.1">
    <property type="nucleotide sequence ID" value="NZ_VZAH01000028.1"/>
</dbReference>
<dbReference type="AlphaFoldDB" id="A0A6G1VLD1"/>
<dbReference type="EMBL" id="VZAH01000028">
    <property type="protein sequence ID" value="MQP13354.1"/>
    <property type="molecule type" value="Genomic_DNA"/>
</dbReference>
<dbReference type="PANTHER" id="PTHR47197">
    <property type="entry name" value="PROTEIN NIRF"/>
    <property type="match status" value="1"/>
</dbReference>
<comment type="caution">
    <text evidence="2">The sequence shown here is derived from an EMBL/GenBank/DDBJ whole genome shotgun (WGS) entry which is preliminary data.</text>
</comment>
<feature type="chain" id="PRO_5026300287" description="YncE family protein" evidence="1">
    <location>
        <begin position="20"/>
        <end position="389"/>
    </location>
</feature>
<dbReference type="PROSITE" id="PS51257">
    <property type="entry name" value="PROKAR_LIPOPROTEIN"/>
    <property type="match status" value="1"/>
</dbReference>
<feature type="signal peptide" evidence="1">
    <location>
        <begin position="1"/>
        <end position="19"/>
    </location>
</feature>
<dbReference type="InterPro" id="IPR015943">
    <property type="entry name" value="WD40/YVTN_repeat-like_dom_sf"/>
</dbReference>
<proteinExistence type="predicted"/>
<evidence type="ECO:0008006" key="4">
    <source>
        <dbReference type="Google" id="ProtNLM"/>
    </source>
</evidence>
<gene>
    <name evidence="2" type="ORF">F7D25_02770</name>
</gene>
<organism evidence="2 3">
    <name type="scientific">Segatella copri</name>
    <dbReference type="NCBI Taxonomy" id="165179"/>
    <lineage>
        <taxon>Bacteria</taxon>
        <taxon>Pseudomonadati</taxon>
        <taxon>Bacteroidota</taxon>
        <taxon>Bacteroidia</taxon>
        <taxon>Bacteroidales</taxon>
        <taxon>Prevotellaceae</taxon>
        <taxon>Segatella</taxon>
    </lineage>
</organism>
<dbReference type="Gene3D" id="2.130.10.10">
    <property type="entry name" value="YVTN repeat-like/Quinoprotein amine dehydrogenase"/>
    <property type="match status" value="1"/>
</dbReference>
<evidence type="ECO:0000313" key="2">
    <source>
        <dbReference type="EMBL" id="MQP13354.1"/>
    </source>
</evidence>
<dbReference type="Pfam" id="PF16819">
    <property type="entry name" value="DUF5074"/>
    <property type="match status" value="1"/>
</dbReference>
<keyword evidence="1" id="KW-0732">Signal</keyword>
<dbReference type="InterPro" id="IPR051200">
    <property type="entry name" value="Host-pathogen_enzymatic-act"/>
</dbReference>
<protein>
    <recommendedName>
        <fullName evidence="4">YncE family protein</fullName>
    </recommendedName>
</protein>
<dbReference type="OrthoDB" id="792648at2"/>